<comment type="caution">
    <text evidence="1">The sequence shown here is derived from an EMBL/GenBank/DDBJ whole genome shotgun (WGS) entry which is preliminary data.</text>
</comment>
<keyword evidence="2" id="KW-1185">Reference proteome</keyword>
<dbReference type="Pfam" id="PF07813">
    <property type="entry name" value="LTXXQ"/>
    <property type="match status" value="1"/>
</dbReference>
<gene>
    <name evidence="1" type="ORF">H663_000895</name>
</gene>
<evidence type="ECO:0000313" key="1">
    <source>
        <dbReference type="EMBL" id="PVE44608.1"/>
    </source>
</evidence>
<dbReference type="InterPro" id="IPR012899">
    <property type="entry name" value="LTXXQ"/>
</dbReference>
<sequence>MTHECLHNSCPAHECSTLTASITERMFAMKFLRSPMITASLMLSLSGFSLAQNAPSNSPTAPSARPDRMQHMRQNMEQFNSKDLADLHDKLKLAPGQSAAWQAFSQHLQSTAPVFPRPDPVAMAKLSTPERLDQMLAHKAQRDAVIQKHVDITKNFYADLNPEQKKIFDAETFKHMHDRRGNIYFGGGRYWRY</sequence>
<name>A0A2T7UIZ6_9BURK</name>
<dbReference type="GO" id="GO:0042597">
    <property type="term" value="C:periplasmic space"/>
    <property type="evidence" value="ECO:0007669"/>
    <property type="project" value="InterPro"/>
</dbReference>
<organism evidence="1 2">
    <name type="scientific">Limnohabitans planktonicus II-D5</name>
    <dbReference type="NCBI Taxonomy" id="1293045"/>
    <lineage>
        <taxon>Bacteria</taxon>
        <taxon>Pseudomonadati</taxon>
        <taxon>Pseudomonadota</taxon>
        <taxon>Betaproteobacteria</taxon>
        <taxon>Burkholderiales</taxon>
        <taxon>Comamonadaceae</taxon>
        <taxon>Limnohabitans</taxon>
    </lineage>
</organism>
<dbReference type="OrthoDB" id="5298564at2"/>
<reference evidence="1" key="1">
    <citation type="submission" date="2017-04" db="EMBL/GenBank/DDBJ databases">
        <title>Unexpected and diverse lifestyles within the genus Limnohabitans.</title>
        <authorList>
            <person name="Kasalicky V."/>
            <person name="Mehrshad M."/>
            <person name="Andrei S.-A."/>
            <person name="Salcher M."/>
            <person name="Kratochvilova H."/>
            <person name="Simek K."/>
            <person name="Ghai R."/>
        </authorList>
    </citation>
    <scope>NUCLEOTIDE SEQUENCE [LARGE SCALE GENOMIC DNA]</scope>
    <source>
        <strain evidence="1">II-D5</strain>
    </source>
</reference>
<accession>A0A2T7UIZ6</accession>
<dbReference type="AlphaFoldDB" id="A0A2T7UIZ6"/>
<evidence type="ECO:0008006" key="3">
    <source>
        <dbReference type="Google" id="ProtNLM"/>
    </source>
</evidence>
<dbReference type="STRING" id="1293045.H663_11625"/>
<dbReference type="Proteomes" id="UP000037507">
    <property type="component" value="Unassembled WGS sequence"/>
</dbReference>
<evidence type="ECO:0000313" key="2">
    <source>
        <dbReference type="Proteomes" id="UP000037507"/>
    </source>
</evidence>
<dbReference type="EMBL" id="LFYT02000001">
    <property type="protein sequence ID" value="PVE44608.1"/>
    <property type="molecule type" value="Genomic_DNA"/>
</dbReference>
<protein>
    <recommendedName>
        <fullName evidence="3">LTXXQ motif family protein</fullName>
    </recommendedName>
</protein>
<proteinExistence type="predicted"/>